<dbReference type="GO" id="GO:0006654">
    <property type="term" value="P:phosphatidic acid biosynthetic process"/>
    <property type="evidence" value="ECO:0007669"/>
    <property type="project" value="TreeGrafter"/>
</dbReference>
<feature type="domain" description="Phospholipid/glycerol acyltransferase" evidence="4">
    <location>
        <begin position="84"/>
        <end position="195"/>
    </location>
</feature>
<dbReference type="InterPro" id="IPR002123">
    <property type="entry name" value="Plipid/glycerol_acylTrfase"/>
</dbReference>
<protein>
    <recommendedName>
        <fullName evidence="4">Phospholipid/glycerol acyltransferase domain-containing protein</fullName>
    </recommendedName>
</protein>
<evidence type="ECO:0000256" key="1">
    <source>
        <dbReference type="ARBA" id="ARBA00005189"/>
    </source>
</evidence>
<reference evidence="6" key="1">
    <citation type="submission" date="2016-02" db="EMBL/GenBank/DDBJ databases">
        <authorList>
            <person name="Holder M.E."/>
            <person name="Ajami N.J."/>
            <person name="Petrosino J.F."/>
        </authorList>
    </citation>
    <scope>NUCLEOTIDE SEQUENCE [LARGE SCALE GENOMIC DNA]</scope>
    <source>
        <strain evidence="6">DSM 12838</strain>
    </source>
</reference>
<evidence type="ECO:0000259" key="4">
    <source>
        <dbReference type="SMART" id="SM00563"/>
    </source>
</evidence>
<dbReference type="CDD" id="cd07989">
    <property type="entry name" value="LPLAT_AGPAT-like"/>
    <property type="match status" value="1"/>
</dbReference>
<sequence length="259" mass="28932">MAARRPFREMLMNAGFYGGLLLLTAITIIFSPPAYCWLRVKGLDSGRAVRRIVWLYGRGWLHLLSVFVPVRVRTGAREDYPVPCIVVANHQSFFDAFCMGALPIYDLAFVVRAWPFRIPFYGPYMLLGEYLNSENLSAAEFLALGKDRLNRGVSLIIFPEGTRSATGRLGRFYSGAFTLAMEAGVPIVPLCIHGTGRFLSRGRAWVRRAEISITALPPLHPAAFAEYGPGAHLLLRRETKNVLDSELRRLDGSANFHCP</sequence>
<evidence type="ECO:0000313" key="6">
    <source>
        <dbReference type="Proteomes" id="UP000063964"/>
    </source>
</evidence>
<dbReference type="GO" id="GO:0003841">
    <property type="term" value="F:1-acylglycerol-3-phosphate O-acyltransferase activity"/>
    <property type="evidence" value="ECO:0007669"/>
    <property type="project" value="TreeGrafter"/>
</dbReference>
<dbReference type="KEGG" id="doa:AXF15_06250"/>
<dbReference type="Pfam" id="PF01553">
    <property type="entry name" value="Acyltransferase"/>
    <property type="match status" value="1"/>
</dbReference>
<accession>A0A0X8JQ18</accession>
<dbReference type="EMBL" id="CP014230">
    <property type="protein sequence ID" value="AMD92741.1"/>
    <property type="molecule type" value="Genomic_DNA"/>
</dbReference>
<gene>
    <name evidence="5" type="ORF">AXF15_06250</name>
</gene>
<dbReference type="STRING" id="888061.AXF15_06250"/>
<evidence type="ECO:0000313" key="5">
    <source>
        <dbReference type="EMBL" id="AMD92741.1"/>
    </source>
</evidence>
<dbReference type="OrthoDB" id="9809618at2"/>
<name>A0A0X8JQ18_9BACT</name>
<dbReference type="Proteomes" id="UP000063964">
    <property type="component" value="Chromosome"/>
</dbReference>
<dbReference type="AlphaFoldDB" id="A0A0X8JQ18"/>
<comment type="pathway">
    <text evidence="1">Lipid metabolism.</text>
</comment>
<dbReference type="PANTHER" id="PTHR10434">
    <property type="entry name" value="1-ACYL-SN-GLYCEROL-3-PHOSPHATE ACYLTRANSFERASE"/>
    <property type="match status" value="1"/>
</dbReference>
<dbReference type="SUPFAM" id="SSF69593">
    <property type="entry name" value="Glycerol-3-phosphate (1)-acyltransferase"/>
    <property type="match status" value="1"/>
</dbReference>
<keyword evidence="3" id="KW-0012">Acyltransferase</keyword>
<dbReference type="SMART" id="SM00563">
    <property type="entry name" value="PlsC"/>
    <property type="match status" value="1"/>
</dbReference>
<keyword evidence="2" id="KW-0808">Transferase</keyword>
<evidence type="ECO:0000256" key="2">
    <source>
        <dbReference type="ARBA" id="ARBA00022679"/>
    </source>
</evidence>
<keyword evidence="6" id="KW-1185">Reference proteome</keyword>
<evidence type="ECO:0000256" key="3">
    <source>
        <dbReference type="ARBA" id="ARBA00023315"/>
    </source>
</evidence>
<organism evidence="5 6">
    <name type="scientific">Desulfomicrobium orale DSM 12838</name>
    <dbReference type="NCBI Taxonomy" id="888061"/>
    <lineage>
        <taxon>Bacteria</taxon>
        <taxon>Pseudomonadati</taxon>
        <taxon>Thermodesulfobacteriota</taxon>
        <taxon>Desulfovibrionia</taxon>
        <taxon>Desulfovibrionales</taxon>
        <taxon>Desulfomicrobiaceae</taxon>
        <taxon>Desulfomicrobium</taxon>
    </lineage>
</organism>
<dbReference type="PANTHER" id="PTHR10434:SF11">
    <property type="entry name" value="1-ACYL-SN-GLYCEROL-3-PHOSPHATE ACYLTRANSFERASE"/>
    <property type="match status" value="1"/>
</dbReference>
<proteinExistence type="predicted"/>